<dbReference type="Pfam" id="PF00929">
    <property type="entry name" value="RNase_T"/>
    <property type="match status" value="1"/>
</dbReference>
<gene>
    <name evidence="6 7 10" type="primary">dinG</name>
    <name evidence="10" type="ORF">MUN87_02810</name>
</gene>
<dbReference type="InterPro" id="IPR006054">
    <property type="entry name" value="DnaQ"/>
</dbReference>
<evidence type="ECO:0000313" key="11">
    <source>
        <dbReference type="Proteomes" id="UP000831537"/>
    </source>
</evidence>
<evidence type="ECO:0000256" key="7">
    <source>
        <dbReference type="RuleBase" id="RU364106"/>
    </source>
</evidence>
<dbReference type="PANTHER" id="PTHR11472:SF34">
    <property type="entry name" value="REGULATOR OF TELOMERE ELONGATION HELICASE 1"/>
    <property type="match status" value="1"/>
</dbReference>
<dbReference type="Gene3D" id="3.30.420.10">
    <property type="entry name" value="Ribonuclease H-like superfamily/Ribonuclease H"/>
    <property type="match status" value="1"/>
</dbReference>
<dbReference type="InterPro" id="IPR006310">
    <property type="entry name" value="DinG"/>
</dbReference>
<evidence type="ECO:0000256" key="3">
    <source>
        <dbReference type="ARBA" id="ARBA00022801"/>
    </source>
</evidence>
<evidence type="ECO:0000259" key="9">
    <source>
        <dbReference type="PROSITE" id="PS51194"/>
    </source>
</evidence>
<sequence length="888" mass="102738">MEFLVSEMIVLQKYVVLDVETTGQSAAKGDRIIEIAIVLIENNQITSQYSQLINPEKPIPAFISQLTSITDEDVATKPVFSEVVADFIHMFDDAIFVAHNVYFDLTFLNEELERNGHSPIKPKVMDTVELARILLPKASSYKLNELAEYLLISHENPHRAISDALVTADLFIILLHKLRSLPLVVKEQLRYLSRRLRSNMDQLGELLDSPVQRSDIDIYQGFALKSTVSSEQHEDGIDDTYGEFLEKMYGREGQLASLFTEYEKRPSQQFISEKIYDHFRSHEHALIEAETGLGKTIAYLIPAVYEALHHNQRVVISTTNTNLQSQLIEKDLNKLQLQLPVAIVKGKNHYLSLQKFEQYYHDSSYFSYQDVLFKSMILVWLTETTTGDLDEIQFAVDKQPIYHQIIVNHERTAAPWKEYCFYRRMLNKAKSALIIVTNHALLTIDSKTERPLLPNYQRLIVDEAHQLEQVATNHSGLSLSYFELTSYLQLLEKNYGNLSDMLTRIEHVKYEADILFRQLFQLVKNENQKQKSVTEIGRFKAVWEPNEQTKDSVDRTVMMLAYLGERLEQIDEEEQNQLGQIKQTLQRLLAVEDNASVTWLEIDQNGAENAVFVHQEPFSVQTLLHDQLFNRKEAIILISATLTMNKSFQYIRNKLGMSTLSAKEYMVEHHFDYKHNVELLIPDDLPAIQYPRNDDFIYAVNEAIISLAEQSSGRMLVLFTSYDMLRKSYYLLKESDYLSDYMIIGQGVTSGSRNRLIKQFQGFDKSILLGTNAYWQGIDIPGEDLSCLMIVKLPFQSPQDPVYKKKANYYQAKGINPFMEIALPQAVLQFKQGFGRLIRKKSDRGVIFVMDDRLMTKRYGRTFMGSIPEIPVHYDHFEKLLNRVRKWL</sequence>
<dbReference type="SMART" id="SM00487">
    <property type="entry name" value="DEXDc"/>
    <property type="match status" value="1"/>
</dbReference>
<dbReference type="NCBIfam" id="TIGR00573">
    <property type="entry name" value="dnaq"/>
    <property type="match status" value="1"/>
</dbReference>
<feature type="domain" description="Helicase ATP-binding" evidence="8">
    <location>
        <begin position="254"/>
        <end position="508"/>
    </location>
</feature>
<dbReference type="GO" id="GO:0003678">
    <property type="term" value="F:DNA helicase activity"/>
    <property type="evidence" value="ECO:0007669"/>
    <property type="project" value="UniProtKB-EC"/>
</dbReference>
<keyword evidence="5 6" id="KW-0067">ATP-binding</keyword>
<comment type="function">
    <text evidence="6 7">3'-5' exonuclease.</text>
</comment>
<dbReference type="Pfam" id="PF13307">
    <property type="entry name" value="Helicase_C_2"/>
    <property type="match status" value="1"/>
</dbReference>
<dbReference type="PROSITE" id="PS51193">
    <property type="entry name" value="HELICASE_ATP_BIND_2"/>
    <property type="match status" value="1"/>
</dbReference>
<feature type="binding site" evidence="6">
    <location>
        <begin position="289"/>
        <end position="296"/>
    </location>
    <ligand>
        <name>ATP</name>
        <dbReference type="ChEBI" id="CHEBI:30616"/>
    </ligand>
</feature>
<evidence type="ECO:0000256" key="4">
    <source>
        <dbReference type="ARBA" id="ARBA00022839"/>
    </source>
</evidence>
<dbReference type="InterPro" id="IPR012337">
    <property type="entry name" value="RNaseH-like_sf"/>
</dbReference>
<keyword evidence="2 6" id="KW-0547">Nucleotide-binding</keyword>
<dbReference type="InterPro" id="IPR036397">
    <property type="entry name" value="RNaseH_sf"/>
</dbReference>
<dbReference type="InterPro" id="IPR013520">
    <property type="entry name" value="Ribonucl_H"/>
</dbReference>
<dbReference type="NCBIfam" id="NF005981">
    <property type="entry name" value="PRK08074.1"/>
    <property type="match status" value="1"/>
</dbReference>
<evidence type="ECO:0000256" key="5">
    <source>
        <dbReference type="ARBA" id="ARBA00022840"/>
    </source>
</evidence>
<dbReference type="InterPro" id="IPR045028">
    <property type="entry name" value="DinG/Rad3-like"/>
</dbReference>
<dbReference type="SUPFAM" id="SSF52540">
    <property type="entry name" value="P-loop containing nucleoside triphosphate hydrolases"/>
    <property type="match status" value="1"/>
</dbReference>
<dbReference type="SUPFAM" id="SSF53098">
    <property type="entry name" value="Ribonuclease H-like"/>
    <property type="match status" value="1"/>
</dbReference>
<dbReference type="PANTHER" id="PTHR11472">
    <property type="entry name" value="DNA REPAIR DEAD HELICASE RAD3/XP-D SUBFAMILY MEMBER"/>
    <property type="match status" value="1"/>
</dbReference>
<dbReference type="GO" id="GO:0016787">
    <property type="term" value="F:hydrolase activity"/>
    <property type="evidence" value="ECO:0007669"/>
    <property type="project" value="UniProtKB-KW"/>
</dbReference>
<dbReference type="InterPro" id="IPR006935">
    <property type="entry name" value="Helicase/UvrB_N"/>
</dbReference>
<feature type="domain" description="Helicase C-terminal" evidence="9">
    <location>
        <begin position="699"/>
        <end position="878"/>
    </location>
</feature>
<dbReference type="InterPro" id="IPR014001">
    <property type="entry name" value="Helicase_ATP-bd"/>
</dbReference>
<dbReference type="Gene3D" id="3.40.50.300">
    <property type="entry name" value="P-loop containing nucleotide triphosphate hydrolases"/>
    <property type="match status" value="2"/>
</dbReference>
<keyword evidence="4 6" id="KW-0269">Exonuclease</keyword>
<dbReference type="Proteomes" id="UP000831537">
    <property type="component" value="Chromosome"/>
</dbReference>
<dbReference type="HAMAP" id="MF_02206">
    <property type="entry name" value="DinG_exonucl"/>
    <property type="match status" value="1"/>
</dbReference>
<evidence type="ECO:0000259" key="8">
    <source>
        <dbReference type="PROSITE" id="PS51193"/>
    </source>
</evidence>
<keyword evidence="1 6" id="KW-0540">Nuclease</keyword>
<name>A0ABY4GNB1_9BACI</name>
<dbReference type="EMBL" id="CP095071">
    <property type="protein sequence ID" value="UOQ85855.1"/>
    <property type="molecule type" value="Genomic_DNA"/>
</dbReference>
<dbReference type="InterPro" id="IPR014013">
    <property type="entry name" value="Helic_SF1/SF2_ATP-bd_DinG/Rad3"/>
</dbReference>
<dbReference type="PROSITE" id="PS51194">
    <property type="entry name" value="HELICASE_CTER"/>
    <property type="match status" value="1"/>
</dbReference>
<feature type="short sequence motif" description="DEAH box" evidence="6">
    <location>
        <begin position="462"/>
        <end position="465"/>
    </location>
</feature>
<dbReference type="CDD" id="cd06127">
    <property type="entry name" value="DEDDh"/>
    <property type="match status" value="1"/>
</dbReference>
<keyword evidence="3 6" id="KW-0378">Hydrolase</keyword>
<evidence type="ECO:0000313" key="10">
    <source>
        <dbReference type="EMBL" id="UOQ85855.1"/>
    </source>
</evidence>
<dbReference type="InterPro" id="IPR006555">
    <property type="entry name" value="ATP-dep_Helicase_C"/>
</dbReference>
<evidence type="ECO:0000256" key="6">
    <source>
        <dbReference type="HAMAP-Rule" id="MF_02206"/>
    </source>
</evidence>
<protein>
    <recommendedName>
        <fullName evidence="6 7">3'-5' exonuclease DinG</fullName>
        <ecNumber evidence="6 7">3.1.-.-</ecNumber>
    </recommendedName>
</protein>
<dbReference type="SMART" id="SM00479">
    <property type="entry name" value="EXOIII"/>
    <property type="match status" value="1"/>
</dbReference>
<dbReference type="InterPro" id="IPR001650">
    <property type="entry name" value="Helicase_C-like"/>
</dbReference>
<evidence type="ECO:0000256" key="1">
    <source>
        <dbReference type="ARBA" id="ARBA00022722"/>
    </source>
</evidence>
<dbReference type="RefSeq" id="WP_244746128.1">
    <property type="nucleotide sequence ID" value="NZ_CP095071.1"/>
</dbReference>
<proteinExistence type="inferred from homology"/>
<keyword evidence="10" id="KW-0347">Helicase</keyword>
<dbReference type="EC" id="3.1.-.-" evidence="6 7"/>
<organism evidence="10 11">
    <name type="scientific">Gracilibacillus salinarum</name>
    <dbReference type="NCBI Taxonomy" id="2932255"/>
    <lineage>
        <taxon>Bacteria</taxon>
        <taxon>Bacillati</taxon>
        <taxon>Bacillota</taxon>
        <taxon>Bacilli</taxon>
        <taxon>Bacillales</taxon>
        <taxon>Bacillaceae</taxon>
        <taxon>Gracilibacillus</taxon>
    </lineage>
</organism>
<accession>A0ABY4GNB1</accession>
<dbReference type="Pfam" id="PF04851">
    <property type="entry name" value="ResIII"/>
    <property type="match status" value="1"/>
</dbReference>
<dbReference type="NCBIfam" id="TIGR01407">
    <property type="entry name" value="dinG_rel"/>
    <property type="match status" value="1"/>
</dbReference>
<evidence type="ECO:0000256" key="2">
    <source>
        <dbReference type="ARBA" id="ARBA00022741"/>
    </source>
</evidence>
<dbReference type="SMART" id="SM00491">
    <property type="entry name" value="HELICc2"/>
    <property type="match status" value="1"/>
</dbReference>
<keyword evidence="11" id="KW-1185">Reference proteome</keyword>
<reference evidence="10 11" key="1">
    <citation type="submission" date="2022-04" db="EMBL/GenBank/DDBJ databases">
        <title>Gracilibacillus sp. isolated from saltern.</title>
        <authorList>
            <person name="Won M."/>
            <person name="Lee C.-M."/>
            <person name="Woen H.-Y."/>
            <person name="Kwon S.-W."/>
        </authorList>
    </citation>
    <scope>NUCLEOTIDE SEQUENCE [LARGE SCALE GENOMIC DNA]</scope>
    <source>
        <strain evidence="10 11">SSPM10-3</strain>
    </source>
</reference>
<dbReference type="InterPro" id="IPR027417">
    <property type="entry name" value="P-loop_NTPase"/>
</dbReference>
<comment type="similarity">
    <text evidence="6 7">Belongs to the helicase family. DinG subfamily. Type 2 sub-subfamily.</text>
</comment>